<organism evidence="2 3">
    <name type="scientific">Tritrichomonas musculus</name>
    <dbReference type="NCBI Taxonomy" id="1915356"/>
    <lineage>
        <taxon>Eukaryota</taxon>
        <taxon>Metamonada</taxon>
        <taxon>Parabasalia</taxon>
        <taxon>Tritrichomonadida</taxon>
        <taxon>Tritrichomonadidae</taxon>
        <taxon>Tritrichomonas</taxon>
    </lineage>
</organism>
<name>A0ABR2IJP3_9EUKA</name>
<dbReference type="Proteomes" id="UP001470230">
    <property type="component" value="Unassembled WGS sequence"/>
</dbReference>
<comment type="caution">
    <text evidence="2">The sequence shown here is derived from an EMBL/GenBank/DDBJ whole genome shotgun (WGS) entry which is preliminary data.</text>
</comment>
<proteinExistence type="predicted"/>
<protein>
    <submittedName>
        <fullName evidence="2">Uncharacterized protein</fullName>
    </submittedName>
</protein>
<accession>A0ABR2IJP3</accession>
<sequence length="165" mass="18851">MTSRTRRITLIPLNYVCSKENKDIANTFADVERKQMFEKKRNHKRSMAASLKRSPSIEKIMKDNKNKSIDKDSDTVLKQELEDIKRRASIISKQRLPSPPSSPPPLVPLPSPPPPNEDFYYDFSEYLQKRSSIKIAILGDDLNEVIGKLKAAETIVKQEPILSID</sequence>
<dbReference type="EMBL" id="JAPFFF010000017">
    <property type="protein sequence ID" value="KAK8863897.1"/>
    <property type="molecule type" value="Genomic_DNA"/>
</dbReference>
<evidence type="ECO:0000256" key="1">
    <source>
        <dbReference type="SAM" id="MobiDB-lite"/>
    </source>
</evidence>
<feature type="compositionally biased region" description="Pro residues" evidence="1">
    <location>
        <begin position="97"/>
        <end position="116"/>
    </location>
</feature>
<evidence type="ECO:0000313" key="3">
    <source>
        <dbReference type="Proteomes" id="UP001470230"/>
    </source>
</evidence>
<feature type="region of interest" description="Disordered" evidence="1">
    <location>
        <begin position="88"/>
        <end position="116"/>
    </location>
</feature>
<evidence type="ECO:0000313" key="2">
    <source>
        <dbReference type="EMBL" id="KAK8863897.1"/>
    </source>
</evidence>
<gene>
    <name evidence="2" type="ORF">M9Y10_011589</name>
</gene>
<keyword evidence="3" id="KW-1185">Reference proteome</keyword>
<reference evidence="2 3" key="1">
    <citation type="submission" date="2024-04" db="EMBL/GenBank/DDBJ databases">
        <title>Tritrichomonas musculus Genome.</title>
        <authorList>
            <person name="Alves-Ferreira E."/>
            <person name="Grigg M."/>
            <person name="Lorenzi H."/>
            <person name="Galac M."/>
        </authorList>
    </citation>
    <scope>NUCLEOTIDE SEQUENCE [LARGE SCALE GENOMIC DNA]</scope>
    <source>
        <strain evidence="2 3">EAF2021</strain>
    </source>
</reference>